<evidence type="ECO:0000313" key="2">
    <source>
        <dbReference type="Proteomes" id="UP000185924"/>
    </source>
</evidence>
<proteinExistence type="predicted"/>
<dbReference type="RefSeq" id="WP_155800721.1">
    <property type="nucleotide sequence ID" value="NZ_FTNM01000001.1"/>
</dbReference>
<evidence type="ECO:0000313" key="1">
    <source>
        <dbReference type="EMBL" id="SIQ70840.1"/>
    </source>
</evidence>
<dbReference type="OrthoDB" id="853848at2"/>
<keyword evidence="2" id="KW-1185">Reference proteome</keyword>
<name>A0A1N6UYY6_9BACT</name>
<dbReference type="STRING" id="1077936.SAMN05421545_1151"/>
<dbReference type="Proteomes" id="UP000185924">
    <property type="component" value="Unassembled WGS sequence"/>
</dbReference>
<dbReference type="EMBL" id="FTNM01000001">
    <property type="protein sequence ID" value="SIQ70840.1"/>
    <property type="molecule type" value="Genomic_DNA"/>
</dbReference>
<sequence>MKILILLFGLTAAFGAAGKKTTSDLKEMKHRQELKELQRYPNLLPEVVITISRDSLIK</sequence>
<accession>A0A1N6UYY6</accession>
<gene>
    <name evidence="1" type="ORF">SAMN05421545_1151</name>
</gene>
<protein>
    <submittedName>
        <fullName evidence="1">Uncharacterized protein</fullName>
    </submittedName>
</protein>
<organism evidence="1 2">
    <name type="scientific">Pontibacter lucknowensis</name>
    <dbReference type="NCBI Taxonomy" id="1077936"/>
    <lineage>
        <taxon>Bacteria</taxon>
        <taxon>Pseudomonadati</taxon>
        <taxon>Bacteroidota</taxon>
        <taxon>Cytophagia</taxon>
        <taxon>Cytophagales</taxon>
        <taxon>Hymenobacteraceae</taxon>
        <taxon>Pontibacter</taxon>
    </lineage>
</organism>
<dbReference type="AlphaFoldDB" id="A0A1N6UYY6"/>
<reference evidence="2" key="1">
    <citation type="submission" date="2017-01" db="EMBL/GenBank/DDBJ databases">
        <authorList>
            <person name="Varghese N."/>
            <person name="Submissions S."/>
        </authorList>
    </citation>
    <scope>NUCLEOTIDE SEQUENCE [LARGE SCALE GENOMIC DNA]</scope>
    <source>
        <strain evidence="2">DM9</strain>
    </source>
</reference>